<dbReference type="GO" id="GO:0005524">
    <property type="term" value="F:ATP binding"/>
    <property type="evidence" value="ECO:0007669"/>
    <property type="project" value="UniProtKB-KW"/>
</dbReference>
<evidence type="ECO:0000256" key="1">
    <source>
        <dbReference type="ARBA" id="ARBA00022448"/>
    </source>
</evidence>
<dbReference type="FunFam" id="3.40.50.300:FF:000016">
    <property type="entry name" value="Oligopeptide ABC transporter ATP-binding component"/>
    <property type="match status" value="1"/>
</dbReference>
<dbReference type="GO" id="GO:0015833">
    <property type="term" value="P:peptide transport"/>
    <property type="evidence" value="ECO:0007669"/>
    <property type="project" value="InterPro"/>
</dbReference>
<dbReference type="GO" id="GO:0016887">
    <property type="term" value="F:ATP hydrolysis activity"/>
    <property type="evidence" value="ECO:0007669"/>
    <property type="project" value="InterPro"/>
</dbReference>
<dbReference type="InterPro" id="IPR003439">
    <property type="entry name" value="ABC_transporter-like_ATP-bd"/>
</dbReference>
<dbReference type="PROSITE" id="PS00211">
    <property type="entry name" value="ABC_TRANSPORTER_1"/>
    <property type="match status" value="1"/>
</dbReference>
<evidence type="ECO:0000256" key="3">
    <source>
        <dbReference type="ARBA" id="ARBA00022840"/>
    </source>
</evidence>
<proteinExistence type="predicted"/>
<dbReference type="EMBL" id="KF900454">
    <property type="protein sequence ID" value="AIE95529.1"/>
    <property type="molecule type" value="Genomic_DNA"/>
</dbReference>
<dbReference type="Pfam" id="PF08352">
    <property type="entry name" value="oligo_HPY"/>
    <property type="match status" value="1"/>
</dbReference>
<dbReference type="AlphaFoldDB" id="A0A075FW85"/>
<keyword evidence="3" id="KW-0067">ATP-binding</keyword>
<dbReference type="InterPro" id="IPR003593">
    <property type="entry name" value="AAA+_ATPase"/>
</dbReference>
<protein>
    <submittedName>
        <fullName evidence="5">Oligopeptide/dipeptide ABC transporter ATPase subunit (ABC.PE.A)</fullName>
    </submittedName>
</protein>
<dbReference type="InterPro" id="IPR017871">
    <property type="entry name" value="ABC_transporter-like_CS"/>
</dbReference>
<dbReference type="SUPFAM" id="SSF52540">
    <property type="entry name" value="P-loop containing nucleoside triphosphate hydrolases"/>
    <property type="match status" value="1"/>
</dbReference>
<accession>A0A075FW85</accession>
<evidence type="ECO:0000256" key="2">
    <source>
        <dbReference type="ARBA" id="ARBA00022741"/>
    </source>
</evidence>
<dbReference type="NCBIfam" id="TIGR01727">
    <property type="entry name" value="oligo_HPY"/>
    <property type="match status" value="1"/>
</dbReference>
<dbReference type="InterPro" id="IPR027417">
    <property type="entry name" value="P-loop_NTPase"/>
</dbReference>
<name>A0A075FW85_9ARCH</name>
<dbReference type="InterPro" id="IPR013563">
    <property type="entry name" value="Oligopep_ABC_C"/>
</dbReference>
<keyword evidence="1" id="KW-0813">Transport</keyword>
<keyword evidence="2" id="KW-0547">Nucleotide-binding</keyword>
<dbReference type="PANTHER" id="PTHR43067">
    <property type="entry name" value="OLIGOPEPTIDE/DIPEPTIDE ABC TRANSPORTER, ATPASE SUBUNIT"/>
    <property type="match status" value="1"/>
</dbReference>
<feature type="domain" description="ABC transporter" evidence="4">
    <location>
        <begin position="7"/>
        <end position="252"/>
    </location>
</feature>
<reference evidence="5" key="1">
    <citation type="journal article" date="2014" name="Genome Biol. Evol.">
        <title>Pangenome evidence for extensive interdomain horizontal transfer affecting lineage core and shell genes in uncultured planktonic thaumarchaeota and euryarchaeota.</title>
        <authorList>
            <person name="Deschamps P."/>
            <person name="Zivanovic Y."/>
            <person name="Moreira D."/>
            <person name="Rodriguez-Valera F."/>
            <person name="Lopez-Garcia P."/>
        </authorList>
    </citation>
    <scope>NUCLEOTIDE SEQUENCE</scope>
</reference>
<organism evidence="5">
    <name type="scientific">uncultured marine thaumarchaeote AD1000_66_F10</name>
    <dbReference type="NCBI Taxonomy" id="1455930"/>
    <lineage>
        <taxon>Archaea</taxon>
        <taxon>Nitrososphaerota</taxon>
        <taxon>environmental samples</taxon>
    </lineage>
</organism>
<dbReference type="Gene3D" id="3.40.50.300">
    <property type="entry name" value="P-loop containing nucleotide triphosphate hydrolases"/>
    <property type="match status" value="1"/>
</dbReference>
<sequence>MKIMPELEISDLSVHYGTSRGNVHALENIEFRLEDGESIGIAGESACGKSTLGLSVMRMIQGGRIVSGKIVFDGESTLETPSSKFDKNIRWKKISMVFQGAMNSLDPVFTIEHQFDEVLKQHKFKGDSDKVISDAVHSVNLDSSVLKKYPHELSGGMKQRIVIAMALLLKPKFVIADEPTTALDVLIQAQIINLLKNLKKEGMSLMLISHDLAILSEVSEKIGIMYGGKMVEFGTSSEIYRNPKHPYTQGLLASIPTLRKEKKLKFIPGRPPDLVSPKPGCRFFDRCPEAMDKCKKDPPNIKTDTGFVSCWLYE</sequence>
<evidence type="ECO:0000259" key="4">
    <source>
        <dbReference type="PROSITE" id="PS50893"/>
    </source>
</evidence>
<dbReference type="Pfam" id="PF00005">
    <property type="entry name" value="ABC_tran"/>
    <property type="match status" value="1"/>
</dbReference>
<evidence type="ECO:0000313" key="5">
    <source>
        <dbReference type="EMBL" id="AIE95529.1"/>
    </source>
</evidence>
<dbReference type="PANTHER" id="PTHR43067:SF3">
    <property type="entry name" value="MALTOSE ABC TRANSPORTER, ATP-BINDING PROTEIN"/>
    <property type="match status" value="1"/>
</dbReference>
<dbReference type="PROSITE" id="PS50893">
    <property type="entry name" value="ABC_TRANSPORTER_2"/>
    <property type="match status" value="1"/>
</dbReference>
<gene>
    <name evidence="5" type="primary">ABC.PE.A</name>
</gene>
<dbReference type="SMART" id="SM00382">
    <property type="entry name" value="AAA"/>
    <property type="match status" value="1"/>
</dbReference>
<dbReference type="CDD" id="cd03257">
    <property type="entry name" value="ABC_NikE_OppD_transporters"/>
    <property type="match status" value="1"/>
</dbReference>